<proteinExistence type="predicted"/>
<accession>A0ABT2Y7E1</accession>
<dbReference type="InterPro" id="IPR001322">
    <property type="entry name" value="Lamin_tail_dom"/>
</dbReference>
<dbReference type="PROSITE" id="PS51841">
    <property type="entry name" value="LTD"/>
    <property type="match status" value="1"/>
</dbReference>
<feature type="chain" id="PRO_5045956970" evidence="1">
    <location>
        <begin position="23"/>
        <end position="861"/>
    </location>
</feature>
<keyword evidence="4" id="KW-1185">Reference proteome</keyword>
<dbReference type="InterPro" id="IPR046780">
    <property type="entry name" value="aBig_2"/>
</dbReference>
<dbReference type="Proteomes" id="UP001177160">
    <property type="component" value="Unassembled WGS sequence"/>
</dbReference>
<name>A0ABT2Y7E1_9MOLU</name>
<feature type="domain" description="LTD" evidence="2">
    <location>
        <begin position="346"/>
        <end position="537"/>
    </location>
</feature>
<protein>
    <submittedName>
        <fullName evidence="3">Lamin tail domain-containing protein</fullName>
    </submittedName>
</protein>
<dbReference type="Pfam" id="PF00932">
    <property type="entry name" value="LTD"/>
    <property type="match status" value="1"/>
</dbReference>
<feature type="signal peptide" evidence="1">
    <location>
        <begin position="1"/>
        <end position="22"/>
    </location>
</feature>
<evidence type="ECO:0000313" key="4">
    <source>
        <dbReference type="Proteomes" id="UP001177160"/>
    </source>
</evidence>
<organism evidence="3 4">
    <name type="scientific">Paracholeplasma manati</name>
    <dbReference type="NCBI Taxonomy" id="591373"/>
    <lineage>
        <taxon>Bacteria</taxon>
        <taxon>Bacillati</taxon>
        <taxon>Mycoplasmatota</taxon>
        <taxon>Mollicutes</taxon>
        <taxon>Acholeplasmatales</taxon>
        <taxon>Acholeplasmataceae</taxon>
        <taxon>Paracholeplasma</taxon>
    </lineage>
</organism>
<dbReference type="RefSeq" id="WP_263608818.1">
    <property type="nucleotide sequence ID" value="NZ_JAOVQM010000007.1"/>
</dbReference>
<dbReference type="Pfam" id="PF20578">
    <property type="entry name" value="aBig_2"/>
    <property type="match status" value="2"/>
</dbReference>
<evidence type="ECO:0000313" key="3">
    <source>
        <dbReference type="EMBL" id="MCV2232630.1"/>
    </source>
</evidence>
<comment type="caution">
    <text evidence="3">The sequence shown here is derived from an EMBL/GenBank/DDBJ whole genome shotgun (WGS) entry which is preliminary data.</text>
</comment>
<evidence type="ECO:0000259" key="2">
    <source>
        <dbReference type="PROSITE" id="PS51841"/>
    </source>
</evidence>
<sequence>MRKLFILLSFVVLFAISGTVVAAARPANVNVTITSSFDNDNKNLSHSITSLPVGNVFQLNASNIQASYTFAFWVINGVVRDDLAATDSIRLQTSMNIQAVFHKAGEYAVLFVDSNGKLISTQYVLENGSVTPPSYAGFTKPGLQVNSSEPWKSLEGATTFDNIQSSRVYVLQYTAGTPVSVTLSITGGVATPSNPNRNDLVTLVASDIPNFKYWKDGNGQVLSYQSTFVFTAVKDVTIIAETSDVKTPETLVTMSSDLAIRENYETYVGRFELEAGHELVEWGFLLSDETLGLLSFETPNVIIAKSNTYNLETNEFVMSFSEVTFSSIRAYVLINNGTSVEEILSAPAAITSDLIISEYLEGSSSNKAIEIFNGTGSSIDLSNYSIKLYTNGSPTAGTTLVLSGTLLNGETYVISNSGSNATILAIADITNGVANFNGDDAIELLKNDIVIDTFGVVGEDPGTSWAVGSGATAEYTLVRKTSVTSPNVSWNVNEWEVYPQDSTSFLGSHSLQTATDSQKVVIDANGLNLVSEVKQNTTLSLPSSGANGSTISWTSDTTEVITNAGVVTLPSGQPVVVIMTATVSLNGTEKQVAFEVTVGLTDLEKATADRDAISLTLNYTEATTITLSNSGLNGSTISWASDNALINASSGSVTMPGSGQVEVTLTATIANGTAELTKDFIITVGSSTQTEELLFSYNFLDGGSSNNSAYASTNISTNVSYAGDNPGGTSGTTAWVANYANLSLSTGTRLGGKLVSVVSNDNTNSANLKTAFTYSNILTKVELLGLTTFGTAGNVGNIYLQVSTDGVSWTTVSTQTFASTITFGSLNVSSGNYIRVLVQITASTTISGIQFTGLKVYGYPI</sequence>
<keyword evidence="1" id="KW-0732">Signal</keyword>
<gene>
    <name evidence="3" type="ORF">N7548_07340</name>
</gene>
<evidence type="ECO:0000256" key="1">
    <source>
        <dbReference type="SAM" id="SignalP"/>
    </source>
</evidence>
<dbReference type="Gene3D" id="2.60.120.260">
    <property type="entry name" value="Galactose-binding domain-like"/>
    <property type="match status" value="1"/>
</dbReference>
<reference evidence="3" key="1">
    <citation type="submission" date="2022-09" db="EMBL/GenBank/DDBJ databases">
        <title>Novel Mycoplasma species identified in domestic and wild animals.</title>
        <authorList>
            <person name="Volokhov D.V."/>
            <person name="Furtak V.A."/>
            <person name="Zagorodnyaya T.A."/>
        </authorList>
    </citation>
    <scope>NUCLEOTIDE SEQUENCE</scope>
    <source>
        <strain evidence="3">Oakley</strain>
    </source>
</reference>
<dbReference type="EMBL" id="JAOVQM010000007">
    <property type="protein sequence ID" value="MCV2232630.1"/>
    <property type="molecule type" value="Genomic_DNA"/>
</dbReference>